<dbReference type="Proteomes" id="UP000002494">
    <property type="component" value="Chromosome 8"/>
</dbReference>
<proteinExistence type="predicted"/>
<keyword evidence="4" id="KW-0472">Membrane</keyword>
<dbReference type="Ensembl" id="ENSRNOT00000098750.2">
    <property type="protein sequence ID" value="ENSRNOP00000088022.1"/>
    <property type="gene ID" value="ENSRNOG00000033490.6"/>
</dbReference>
<dbReference type="SMART" id="SM00406">
    <property type="entry name" value="IGv"/>
    <property type="match status" value="1"/>
</dbReference>
<keyword evidence="1" id="KW-0677">Repeat</keyword>
<dbReference type="InterPro" id="IPR013106">
    <property type="entry name" value="Ig_V-set"/>
</dbReference>
<protein>
    <submittedName>
        <fullName evidence="7">V-set and immunoglobulin domain containing 2</fullName>
    </submittedName>
</protein>
<dbReference type="InterPro" id="IPR003599">
    <property type="entry name" value="Ig_sub"/>
</dbReference>
<dbReference type="InterPro" id="IPR042475">
    <property type="entry name" value="VSIG2"/>
</dbReference>
<dbReference type="SUPFAM" id="SSF48726">
    <property type="entry name" value="Immunoglobulin"/>
    <property type="match status" value="1"/>
</dbReference>
<dbReference type="SMART" id="SM00409">
    <property type="entry name" value="IG"/>
    <property type="match status" value="1"/>
</dbReference>
<sequence>MAWPLVGAFLCGHLLGFLCLSGLAVEVTVPAEPVSMPMGKTAELSCSYSTSVGDNFALEWSFVQPGKPISASAPILYFTNGHLYPTGSKADRASLLHNPPTGGLATLKLTDLRPSDTGTYLCNVNNPPDFYTNGLGLINLTVLDSSEGRVAGTLIGVLLGVLLLSVAAFCLIRFQKDRKKEPKETYGGSDLREDATAPGVSEQASVRADCSKGLLEKSPAASTVTTTKSKLSMVV</sequence>
<feature type="domain" description="Ig-like" evidence="6">
    <location>
        <begin position="25"/>
        <end position="126"/>
    </location>
</feature>
<evidence type="ECO:0000256" key="5">
    <source>
        <dbReference type="SAM" id="SignalP"/>
    </source>
</evidence>
<feature type="region of interest" description="Disordered" evidence="3">
    <location>
        <begin position="182"/>
        <end position="206"/>
    </location>
</feature>
<reference evidence="7" key="3">
    <citation type="submission" date="2025-09" db="UniProtKB">
        <authorList>
            <consortium name="Ensembl"/>
        </authorList>
    </citation>
    <scope>IDENTIFICATION</scope>
    <source>
        <strain evidence="7">Brown Norway</strain>
    </source>
</reference>
<evidence type="ECO:0000313" key="8">
    <source>
        <dbReference type="Proteomes" id="UP000002494"/>
    </source>
</evidence>
<reference evidence="7" key="1">
    <citation type="submission" date="2024-01" db="EMBL/GenBank/DDBJ databases">
        <title>GRCr8: a new rat reference genome assembly contstructed from accurate long reads and long range scaffolding.</title>
        <authorList>
            <person name="Doris P.A."/>
            <person name="Kalbfleisch T."/>
            <person name="Li K."/>
            <person name="Howe K."/>
            <person name="Wood J."/>
        </authorList>
    </citation>
    <scope>NUCLEOTIDE SEQUENCE [LARGE SCALE GENOMIC DNA]</scope>
    <source>
        <strain evidence="7">Brown Norway</strain>
    </source>
</reference>
<keyword evidence="4" id="KW-1133">Transmembrane helix</keyword>
<evidence type="ECO:0000256" key="2">
    <source>
        <dbReference type="ARBA" id="ARBA00023180"/>
    </source>
</evidence>
<reference evidence="7" key="2">
    <citation type="submission" date="2025-08" db="UniProtKB">
        <authorList>
            <consortium name="Ensembl"/>
        </authorList>
    </citation>
    <scope>IDENTIFICATION</scope>
    <source>
        <strain evidence="7">Brown Norway</strain>
    </source>
</reference>
<keyword evidence="2" id="KW-0325">Glycoprotein</keyword>
<dbReference type="RGD" id="1561274">
    <property type="gene designation" value="Vsig2"/>
</dbReference>
<evidence type="ECO:0000256" key="1">
    <source>
        <dbReference type="ARBA" id="ARBA00022737"/>
    </source>
</evidence>
<feature type="signal peptide" evidence="5">
    <location>
        <begin position="1"/>
        <end position="24"/>
    </location>
</feature>
<keyword evidence="5" id="KW-0732">Signal</keyword>
<evidence type="ECO:0000313" key="7">
    <source>
        <dbReference type="Ensembl" id="ENSRNOP00000088022.1"/>
    </source>
</evidence>
<dbReference type="InterPro" id="IPR007110">
    <property type="entry name" value="Ig-like_dom"/>
</dbReference>
<dbReference type="Gene3D" id="2.60.40.10">
    <property type="entry name" value="Immunoglobulins"/>
    <property type="match status" value="1"/>
</dbReference>
<dbReference type="PANTHER" id="PTHR45046">
    <property type="entry name" value="V-SET AND IMMUNOGLOBULIN DOMAIN-CONTAINING PROTEIN 2"/>
    <property type="match status" value="1"/>
</dbReference>
<dbReference type="GeneTree" id="ENSGT00940000161544"/>
<dbReference type="Pfam" id="PF07686">
    <property type="entry name" value="V-set"/>
    <property type="match status" value="1"/>
</dbReference>
<organism evidence="7 8">
    <name type="scientific">Rattus norvegicus</name>
    <name type="common">Rat</name>
    <dbReference type="NCBI Taxonomy" id="10116"/>
    <lineage>
        <taxon>Eukaryota</taxon>
        <taxon>Metazoa</taxon>
        <taxon>Chordata</taxon>
        <taxon>Craniata</taxon>
        <taxon>Vertebrata</taxon>
        <taxon>Euteleostomi</taxon>
        <taxon>Mammalia</taxon>
        <taxon>Eutheria</taxon>
        <taxon>Euarchontoglires</taxon>
        <taxon>Glires</taxon>
        <taxon>Rodentia</taxon>
        <taxon>Myomorpha</taxon>
        <taxon>Muroidea</taxon>
        <taxon>Muridae</taxon>
        <taxon>Murinae</taxon>
        <taxon>Rattus</taxon>
    </lineage>
</organism>
<dbReference type="AGR" id="RGD:1561274"/>
<feature type="transmembrane region" description="Helical" evidence="4">
    <location>
        <begin position="150"/>
        <end position="172"/>
    </location>
</feature>
<keyword evidence="8" id="KW-1185">Reference proteome</keyword>
<dbReference type="PANTHER" id="PTHR45046:SF1">
    <property type="entry name" value="V-SET AND IMMUNOGLOBULIN DOMAIN-CONTAINING PROTEIN 2"/>
    <property type="match status" value="1"/>
</dbReference>
<dbReference type="InterPro" id="IPR036179">
    <property type="entry name" value="Ig-like_dom_sf"/>
</dbReference>
<dbReference type="PROSITE" id="PS50835">
    <property type="entry name" value="IG_LIKE"/>
    <property type="match status" value="1"/>
</dbReference>
<evidence type="ECO:0000256" key="3">
    <source>
        <dbReference type="SAM" id="MobiDB-lite"/>
    </source>
</evidence>
<dbReference type="AlphaFoldDB" id="A0A8I6A5A9"/>
<evidence type="ECO:0000313" key="9">
    <source>
        <dbReference type="RGD" id="1561274"/>
    </source>
</evidence>
<accession>A0A8I6A5A9</accession>
<gene>
    <name evidence="7 9" type="primary">Vsig2</name>
</gene>
<feature type="compositionally biased region" description="Basic and acidic residues" evidence="3">
    <location>
        <begin position="182"/>
        <end position="195"/>
    </location>
</feature>
<evidence type="ECO:0000256" key="4">
    <source>
        <dbReference type="SAM" id="Phobius"/>
    </source>
</evidence>
<evidence type="ECO:0000259" key="6">
    <source>
        <dbReference type="PROSITE" id="PS50835"/>
    </source>
</evidence>
<name>A0A8I6A5A9_RAT</name>
<dbReference type="InterPro" id="IPR013783">
    <property type="entry name" value="Ig-like_fold"/>
</dbReference>
<dbReference type="FunFam" id="2.60.40.10:FF:001280">
    <property type="entry name" value="V-set and immunoglobulin domain containing 2 (Predicted)"/>
    <property type="match status" value="1"/>
</dbReference>
<feature type="chain" id="PRO_5035181086" evidence="5">
    <location>
        <begin position="25"/>
        <end position="235"/>
    </location>
</feature>
<keyword evidence="4" id="KW-0812">Transmembrane</keyword>